<evidence type="ECO:0000313" key="3">
    <source>
        <dbReference type="Proteomes" id="UP000192801"/>
    </source>
</evidence>
<sequence length="184" mass="20648">MANSTAAADPGDGPTAQFEQPQPLPVVTPVADTWQPIFPFPFDLTRNEVTDAEINAEREMCQWYDAQYDIVRRQIAGLNNLVIRNNGNFDAPGVPEHVAIVVGNIDQSVGFLAPRVQTLTQSQNHAGDLYFPLYQGESFYGLWQQMSNVTNGLNARQPNWFTGPSYQRMLHWGSKINRSHVCRV</sequence>
<gene>
    <name evidence="2" type="ORF">BST26_15070</name>
</gene>
<comment type="caution">
    <text evidence="2">The sequence shown here is derived from an EMBL/GenBank/DDBJ whole genome shotgun (WGS) entry which is preliminary data.</text>
</comment>
<dbReference type="STRING" id="444597.BST26_15070"/>
<protein>
    <submittedName>
        <fullName evidence="2">Uncharacterized protein</fullName>
    </submittedName>
</protein>
<organism evidence="2 3">
    <name type="scientific">Mycolicibacterium insubricum</name>
    <dbReference type="NCBI Taxonomy" id="444597"/>
    <lineage>
        <taxon>Bacteria</taxon>
        <taxon>Bacillati</taxon>
        <taxon>Actinomycetota</taxon>
        <taxon>Actinomycetes</taxon>
        <taxon>Mycobacteriales</taxon>
        <taxon>Mycobacteriaceae</taxon>
        <taxon>Mycolicibacterium</taxon>
    </lineage>
</organism>
<dbReference type="EMBL" id="MVHS01000039">
    <property type="protein sequence ID" value="ORA68040.1"/>
    <property type="molecule type" value="Genomic_DNA"/>
</dbReference>
<evidence type="ECO:0000313" key="2">
    <source>
        <dbReference type="EMBL" id="ORA68040.1"/>
    </source>
</evidence>
<reference evidence="2 3" key="1">
    <citation type="submission" date="2016-12" db="EMBL/GenBank/DDBJ databases">
        <title>The new phylogeny of genus Mycobacterium.</title>
        <authorList>
            <person name="Tortoli E."/>
            <person name="Trovato A."/>
            <person name="Cirillo D.M."/>
        </authorList>
    </citation>
    <scope>NUCLEOTIDE SEQUENCE [LARGE SCALE GENOMIC DNA]</scope>
    <source>
        <strain evidence="2 3">DSM 45130</strain>
    </source>
</reference>
<accession>A0A1X0D8H3</accession>
<name>A0A1X0D8H3_9MYCO</name>
<dbReference type="RefSeq" id="WP_083032057.1">
    <property type="nucleotide sequence ID" value="NZ_AP022618.1"/>
</dbReference>
<evidence type="ECO:0000256" key="1">
    <source>
        <dbReference type="SAM" id="MobiDB-lite"/>
    </source>
</evidence>
<keyword evidence="3" id="KW-1185">Reference proteome</keyword>
<dbReference type="AlphaFoldDB" id="A0A1X0D8H3"/>
<dbReference type="Proteomes" id="UP000192801">
    <property type="component" value="Unassembled WGS sequence"/>
</dbReference>
<feature type="region of interest" description="Disordered" evidence="1">
    <location>
        <begin position="1"/>
        <end position="22"/>
    </location>
</feature>
<proteinExistence type="predicted"/>
<dbReference type="OrthoDB" id="4620890at2"/>